<dbReference type="EMBL" id="CP021983">
    <property type="protein sequence ID" value="ASC71071.1"/>
    <property type="molecule type" value="Genomic_DNA"/>
</dbReference>
<keyword evidence="2" id="KW-1185">Reference proteome</keyword>
<dbReference type="Proteomes" id="UP000191901">
    <property type="component" value="Chromosome"/>
</dbReference>
<dbReference type="OrthoDB" id="512175at2"/>
<evidence type="ECO:0000313" key="1">
    <source>
        <dbReference type="EMBL" id="ASC71071.1"/>
    </source>
</evidence>
<dbReference type="AlphaFoldDB" id="A0A1Z3HL87"/>
<sequence>MQATDSDDTPKATPAIAYSSRALRRAERAFRCSPLRLKLLVDLRHHSIALQAMVDSRGIHNGYTRRPLSELGVEGELLWLITVGLLRREVDGQGITDSFRLTPLGRQLLQHWELAKHPDLTPRVQDHLYNAVSRWLRLPGWLSV</sequence>
<reference evidence="1 2" key="1">
    <citation type="journal article" date="2016" name="Biochim. Biophys. Acta">
        <title>Characterization of red-shifted phycobilisomes isolated from the chlorophyll f-containing cyanobacterium Halomicronema hongdechloris.</title>
        <authorList>
            <person name="Li Y."/>
            <person name="Lin Y."/>
            <person name="Garvey C.J."/>
            <person name="Birch D."/>
            <person name="Corkery R.W."/>
            <person name="Loughlin P.C."/>
            <person name="Scheer H."/>
            <person name="Willows R.D."/>
            <person name="Chen M."/>
        </authorList>
    </citation>
    <scope>NUCLEOTIDE SEQUENCE [LARGE SCALE GENOMIC DNA]</scope>
    <source>
        <strain evidence="1 2">C2206</strain>
    </source>
</reference>
<dbReference type="RefSeq" id="WP_080813809.1">
    <property type="nucleotide sequence ID" value="NZ_CP021983.2"/>
</dbReference>
<dbReference type="NCBIfam" id="NF045586">
    <property type="entry name" value="Npun_F0494_fam"/>
    <property type="match status" value="1"/>
</dbReference>
<organism evidence="1 2">
    <name type="scientific">Halomicronema hongdechloris C2206</name>
    <dbReference type="NCBI Taxonomy" id="1641165"/>
    <lineage>
        <taxon>Bacteria</taxon>
        <taxon>Bacillati</taxon>
        <taxon>Cyanobacteriota</taxon>
        <taxon>Cyanophyceae</taxon>
        <taxon>Nodosilineales</taxon>
        <taxon>Nodosilineaceae</taxon>
        <taxon>Halomicronema</taxon>
    </lineage>
</organism>
<proteinExistence type="predicted"/>
<dbReference type="InterPro" id="IPR054651">
    <property type="entry name" value="Npun_F0494-like"/>
</dbReference>
<name>A0A1Z3HL87_9CYAN</name>
<dbReference type="KEGG" id="hhg:XM38_020210"/>
<dbReference type="STRING" id="1641165.XM38_25460"/>
<protein>
    <submittedName>
        <fullName evidence="1">Uncharacterized protein</fullName>
    </submittedName>
</protein>
<evidence type="ECO:0000313" key="2">
    <source>
        <dbReference type="Proteomes" id="UP000191901"/>
    </source>
</evidence>
<gene>
    <name evidence="1" type="ORF">XM38_020210</name>
</gene>
<accession>A0A1Z3HL87</accession>